<keyword evidence="2" id="KW-1185">Reference proteome</keyword>
<reference evidence="1" key="1">
    <citation type="journal article" date="2014" name="Int. J. Syst. Evol. Microbiol.">
        <title>Complete genome sequence of Corynebacterium casei LMG S-19264T (=DSM 44701T), isolated from a smear-ripened cheese.</title>
        <authorList>
            <consortium name="US DOE Joint Genome Institute (JGI-PGF)"/>
            <person name="Walter F."/>
            <person name="Albersmeier A."/>
            <person name="Kalinowski J."/>
            <person name="Ruckert C."/>
        </authorList>
    </citation>
    <scope>NUCLEOTIDE SEQUENCE</scope>
    <source>
        <strain evidence="1">CGMCC 4.7312</strain>
    </source>
</reference>
<organism evidence="1 2">
    <name type="scientific">Micromonospora sonchi</name>
    <dbReference type="NCBI Taxonomy" id="1763543"/>
    <lineage>
        <taxon>Bacteria</taxon>
        <taxon>Bacillati</taxon>
        <taxon>Actinomycetota</taxon>
        <taxon>Actinomycetes</taxon>
        <taxon>Micromonosporales</taxon>
        <taxon>Micromonosporaceae</taxon>
        <taxon>Micromonospora</taxon>
    </lineage>
</organism>
<reference evidence="1" key="2">
    <citation type="submission" date="2020-09" db="EMBL/GenBank/DDBJ databases">
        <authorList>
            <person name="Sun Q."/>
            <person name="Zhou Y."/>
        </authorList>
    </citation>
    <scope>NUCLEOTIDE SEQUENCE</scope>
    <source>
        <strain evidence="1">CGMCC 4.7312</strain>
    </source>
</reference>
<comment type="caution">
    <text evidence="1">The sequence shown here is derived from an EMBL/GenBank/DDBJ whole genome shotgun (WGS) entry which is preliminary data.</text>
</comment>
<accession>A0A917TR55</accession>
<evidence type="ECO:0000313" key="1">
    <source>
        <dbReference type="EMBL" id="GGM34255.1"/>
    </source>
</evidence>
<name>A0A917TR55_9ACTN</name>
<protein>
    <submittedName>
        <fullName evidence="1">Uncharacterized protein</fullName>
    </submittedName>
</protein>
<dbReference type="RefSeq" id="WP_189042543.1">
    <property type="nucleotide sequence ID" value="NZ_BMNB01000007.1"/>
</dbReference>
<gene>
    <name evidence="1" type="ORF">GCM10011608_18420</name>
</gene>
<dbReference type="EMBL" id="BMNB01000007">
    <property type="protein sequence ID" value="GGM34255.1"/>
    <property type="molecule type" value="Genomic_DNA"/>
</dbReference>
<evidence type="ECO:0000313" key="2">
    <source>
        <dbReference type="Proteomes" id="UP000608890"/>
    </source>
</evidence>
<proteinExistence type="predicted"/>
<sequence length="117" mass="12948">MVVEERSSEPGSDVLIRKVDSRLVALRAGLHGPDLELAERLAGCLRELVRSTARASAADRAQVRVAVHYFVLRRESRGRLLSVRSLTAAQRLVDRAALRIGRPDLTVEGRGDHAPRF</sequence>
<dbReference type="Proteomes" id="UP000608890">
    <property type="component" value="Unassembled WGS sequence"/>
</dbReference>
<dbReference type="AlphaFoldDB" id="A0A917TR55"/>